<protein>
    <submittedName>
        <fullName evidence="1">Uncharacterized protein</fullName>
    </submittedName>
</protein>
<proteinExistence type="predicted"/>
<sequence length="136" mass="14232">MYSTASPPSATRQRDRSKSAGAALSGSAGIRGAGVVQPPPSPPRAGSSLGIPGNFQRILGLDTTPQFVLQRPENEPLCALAVVYACVGLGCCRARDVTSAPVRTLPSFSFKRAGQSISKLNLEILKWLRGESGPEP</sequence>
<dbReference type="Proteomes" id="UP001057279">
    <property type="component" value="Linkage Group LG05"/>
</dbReference>
<evidence type="ECO:0000313" key="2">
    <source>
        <dbReference type="Proteomes" id="UP001057279"/>
    </source>
</evidence>
<reference evidence="1" key="1">
    <citation type="submission" date="2022-03" db="EMBL/GenBank/DDBJ databases">
        <title>Genomic analyses of argali, domestic sheep and their hybrids provide insights into chromosomal evolution, heterosis and genetic basis of agronomic traits.</title>
        <authorList>
            <person name="Li M."/>
        </authorList>
    </citation>
    <scope>NUCLEOTIDE SEQUENCE</scope>
    <source>
        <strain evidence="1">F1 hybrid</strain>
    </source>
</reference>
<gene>
    <name evidence="1" type="ORF">MJG53_006578</name>
</gene>
<keyword evidence="2" id="KW-1185">Reference proteome</keyword>
<name>A0ACB9V5J8_9CETA</name>
<feature type="non-terminal residue" evidence="1">
    <location>
        <position position="136"/>
    </location>
</feature>
<evidence type="ECO:0000313" key="1">
    <source>
        <dbReference type="EMBL" id="KAI4585044.1"/>
    </source>
</evidence>
<dbReference type="EMBL" id="CM043030">
    <property type="protein sequence ID" value="KAI4585044.1"/>
    <property type="molecule type" value="Genomic_DNA"/>
</dbReference>
<comment type="caution">
    <text evidence="1">The sequence shown here is derived from an EMBL/GenBank/DDBJ whole genome shotgun (WGS) entry which is preliminary data.</text>
</comment>
<organism evidence="1 2">
    <name type="scientific">Ovis ammon polii x Ovis aries</name>
    <dbReference type="NCBI Taxonomy" id="2918886"/>
    <lineage>
        <taxon>Eukaryota</taxon>
        <taxon>Metazoa</taxon>
        <taxon>Chordata</taxon>
        <taxon>Craniata</taxon>
        <taxon>Vertebrata</taxon>
        <taxon>Euteleostomi</taxon>
        <taxon>Mammalia</taxon>
        <taxon>Eutheria</taxon>
        <taxon>Laurasiatheria</taxon>
        <taxon>Artiodactyla</taxon>
        <taxon>Ruminantia</taxon>
        <taxon>Pecora</taxon>
        <taxon>Bovidae</taxon>
        <taxon>Caprinae</taxon>
        <taxon>Ovis</taxon>
    </lineage>
</organism>
<accession>A0ACB9V5J8</accession>